<dbReference type="EMBL" id="LQYV01000154">
    <property type="protein sequence ID" value="KYD19561.1"/>
    <property type="molecule type" value="Genomic_DNA"/>
</dbReference>
<protein>
    <submittedName>
        <fullName evidence="1">Uncharacterized protein</fullName>
    </submittedName>
</protein>
<comment type="caution">
    <text evidence="1">The sequence shown here is derived from an EMBL/GenBank/DDBJ whole genome shotgun (WGS) entry which is preliminary data.</text>
</comment>
<evidence type="ECO:0000313" key="2">
    <source>
        <dbReference type="Proteomes" id="UP000075424"/>
    </source>
</evidence>
<reference evidence="1 2" key="1">
    <citation type="submission" date="2016-01" db="EMBL/GenBank/DDBJ databases">
        <title>Draft Genome Sequences of Seven Thermophilic Sporeformers Isolated from Foods.</title>
        <authorList>
            <person name="Berendsen E.M."/>
            <person name="Wells-Bennik M.H."/>
            <person name="Krawcyk A.O."/>
            <person name="De Jong A."/>
            <person name="Holsappel S."/>
            <person name="Eijlander R.T."/>
            <person name="Kuipers O.P."/>
        </authorList>
    </citation>
    <scope>NUCLEOTIDE SEQUENCE [LARGE SCALE GENOMIC DNA]</scope>
    <source>
        <strain evidence="1 2">B4109</strain>
    </source>
</reference>
<accession>A0A150M5C3</accession>
<organism evidence="1 2">
    <name type="scientific">Geobacillus stearothermophilus</name>
    <name type="common">Bacillus stearothermophilus</name>
    <dbReference type="NCBI Taxonomy" id="1422"/>
    <lineage>
        <taxon>Bacteria</taxon>
        <taxon>Bacillati</taxon>
        <taxon>Bacillota</taxon>
        <taxon>Bacilli</taxon>
        <taxon>Bacillales</taxon>
        <taxon>Anoxybacillaceae</taxon>
        <taxon>Geobacillus</taxon>
    </lineage>
</organism>
<dbReference type="PATRIC" id="fig|1422.18.peg.2446"/>
<gene>
    <name evidence="1" type="ORF">B4109_1868</name>
</gene>
<evidence type="ECO:0000313" key="1">
    <source>
        <dbReference type="EMBL" id="KYD19561.1"/>
    </source>
</evidence>
<sequence length="50" mass="6144">MWETFALYRRLYLFCDQMKEQICDKCAGGHSMEWDWRFLVYSDLSINSKK</sequence>
<dbReference type="Proteomes" id="UP000075424">
    <property type="component" value="Unassembled WGS sequence"/>
</dbReference>
<proteinExistence type="predicted"/>
<name>A0A150M5C3_GEOSE</name>
<dbReference type="AlphaFoldDB" id="A0A150M5C3"/>